<sequence>MVRGGQQKSGLQTDEKQEPEVKKSMLHECVDMDIDTDDPEGGRDDAASKEEEKARSMPWDSHALSSNTGGIPGLGDGKDSEKKATEQKLVDLSSKDLENISKAVLSLTSKKSEESPPIADDVPTSKEPILPPNEEHPPDNAGWGNKPWRPESSANQGDTLRASLFSRRNNMDSDERGIIAPWGHPRPDLPRR</sequence>
<protein>
    <submittedName>
        <fullName evidence="2">Uncharacterized protein</fullName>
    </submittedName>
</protein>
<reference evidence="3" key="1">
    <citation type="submission" date="2021-01" db="EMBL/GenBank/DDBJ databases">
        <title>Caligus Genome Assembly.</title>
        <authorList>
            <person name="Gallardo-Escarate C."/>
        </authorList>
    </citation>
    <scope>NUCLEOTIDE SEQUENCE [LARGE SCALE GENOMIC DNA]</scope>
</reference>
<dbReference type="EMBL" id="CP045899">
    <property type="protein sequence ID" value="QQP41466.1"/>
    <property type="molecule type" value="Genomic_DNA"/>
</dbReference>
<feature type="compositionally biased region" description="Basic and acidic residues" evidence="1">
    <location>
        <begin position="40"/>
        <end position="55"/>
    </location>
</feature>
<keyword evidence="3" id="KW-1185">Reference proteome</keyword>
<organism evidence="2 3">
    <name type="scientific">Caligus rogercresseyi</name>
    <name type="common">Sea louse</name>
    <dbReference type="NCBI Taxonomy" id="217165"/>
    <lineage>
        <taxon>Eukaryota</taxon>
        <taxon>Metazoa</taxon>
        <taxon>Ecdysozoa</taxon>
        <taxon>Arthropoda</taxon>
        <taxon>Crustacea</taxon>
        <taxon>Multicrustacea</taxon>
        <taxon>Hexanauplia</taxon>
        <taxon>Copepoda</taxon>
        <taxon>Siphonostomatoida</taxon>
        <taxon>Caligidae</taxon>
        <taxon>Caligus</taxon>
    </lineage>
</organism>
<evidence type="ECO:0000313" key="3">
    <source>
        <dbReference type="Proteomes" id="UP000595437"/>
    </source>
</evidence>
<dbReference type="Proteomes" id="UP000595437">
    <property type="component" value="Chromosome 10"/>
</dbReference>
<feature type="compositionally biased region" description="Basic and acidic residues" evidence="1">
    <location>
        <begin position="13"/>
        <end position="30"/>
    </location>
</feature>
<feature type="compositionally biased region" description="Basic and acidic residues" evidence="1">
    <location>
        <begin position="76"/>
        <end position="99"/>
    </location>
</feature>
<gene>
    <name evidence="2" type="ORF">FKW44_015851</name>
</gene>
<feature type="region of interest" description="Disordered" evidence="1">
    <location>
        <begin position="1"/>
        <end position="192"/>
    </location>
</feature>
<name>A0A7T8H1N3_CALRO</name>
<proteinExistence type="predicted"/>
<accession>A0A7T8H1N3</accession>
<evidence type="ECO:0000256" key="1">
    <source>
        <dbReference type="SAM" id="MobiDB-lite"/>
    </source>
</evidence>
<dbReference type="AlphaFoldDB" id="A0A7T8H1N3"/>
<feature type="compositionally biased region" description="Polar residues" evidence="1">
    <location>
        <begin position="1"/>
        <end position="12"/>
    </location>
</feature>
<evidence type="ECO:0000313" key="2">
    <source>
        <dbReference type="EMBL" id="QQP41466.1"/>
    </source>
</evidence>